<dbReference type="OrthoDB" id="9796533at2"/>
<dbReference type="SUPFAM" id="SSF46785">
    <property type="entry name" value="Winged helix' DNA-binding domain"/>
    <property type="match status" value="1"/>
</dbReference>
<dbReference type="PROSITE" id="PS01125">
    <property type="entry name" value="ROK"/>
    <property type="match status" value="1"/>
</dbReference>
<dbReference type="InterPro" id="IPR043129">
    <property type="entry name" value="ATPase_NBD"/>
</dbReference>
<dbReference type="CDD" id="cd00092">
    <property type="entry name" value="HTH_CRP"/>
    <property type="match status" value="1"/>
</dbReference>
<comment type="caution">
    <text evidence="3">The sequence shown here is derived from an EMBL/GenBank/DDBJ whole genome shotgun (WGS) entry which is preliminary data.</text>
</comment>
<dbReference type="PANTHER" id="PTHR18964">
    <property type="entry name" value="ROK (REPRESSOR, ORF, KINASE) FAMILY"/>
    <property type="match status" value="1"/>
</dbReference>
<evidence type="ECO:0000256" key="1">
    <source>
        <dbReference type="ARBA" id="ARBA00006479"/>
    </source>
</evidence>
<dbReference type="SMART" id="SM00419">
    <property type="entry name" value="HTH_CRP"/>
    <property type="match status" value="1"/>
</dbReference>
<dbReference type="SUPFAM" id="SSF53067">
    <property type="entry name" value="Actin-like ATPase domain"/>
    <property type="match status" value="1"/>
</dbReference>
<dbReference type="Gene3D" id="1.10.10.10">
    <property type="entry name" value="Winged helix-like DNA-binding domain superfamily/Winged helix DNA-binding domain"/>
    <property type="match status" value="1"/>
</dbReference>
<evidence type="ECO:0000259" key="2">
    <source>
        <dbReference type="SMART" id="SM00419"/>
    </source>
</evidence>
<protein>
    <recommendedName>
        <fullName evidence="2">HTH crp-type domain-containing protein</fullName>
    </recommendedName>
</protein>
<comment type="similarity">
    <text evidence="1">Belongs to the ROK (NagC/XylR) family.</text>
</comment>
<reference evidence="3 4" key="1">
    <citation type="submission" date="2013-12" db="EMBL/GenBank/DDBJ databases">
        <title>Comparative genomics of Petrotoga isolates.</title>
        <authorList>
            <person name="Nesbo C.L."/>
            <person name="Charchuk R."/>
            <person name="Chow K."/>
        </authorList>
    </citation>
    <scope>NUCLEOTIDE SEQUENCE [LARGE SCALE GENOMIC DNA]</scope>
    <source>
        <strain evidence="3 4">DSM 10691</strain>
    </source>
</reference>
<evidence type="ECO:0000313" key="3">
    <source>
        <dbReference type="EMBL" id="PNR99889.1"/>
    </source>
</evidence>
<organism evidence="3 4">
    <name type="scientific">Petrotoga miotherma DSM 10691</name>
    <dbReference type="NCBI Taxonomy" id="1434326"/>
    <lineage>
        <taxon>Bacteria</taxon>
        <taxon>Thermotogati</taxon>
        <taxon>Thermotogota</taxon>
        <taxon>Thermotogae</taxon>
        <taxon>Petrotogales</taxon>
        <taxon>Petrotogaceae</taxon>
        <taxon>Petrotoga</taxon>
    </lineage>
</organism>
<dbReference type="GO" id="GO:0006355">
    <property type="term" value="P:regulation of DNA-templated transcription"/>
    <property type="evidence" value="ECO:0007669"/>
    <property type="project" value="InterPro"/>
</dbReference>
<proteinExistence type="inferred from homology"/>
<feature type="domain" description="HTH crp-type" evidence="2">
    <location>
        <begin position="21"/>
        <end position="79"/>
    </location>
</feature>
<dbReference type="Gene3D" id="3.30.420.40">
    <property type="match status" value="2"/>
</dbReference>
<dbReference type="Pfam" id="PF13412">
    <property type="entry name" value="HTH_24"/>
    <property type="match status" value="1"/>
</dbReference>
<name>A0A2K1PAS5_9BACT</name>
<keyword evidence="4" id="KW-1185">Reference proteome</keyword>
<dbReference type="AlphaFoldDB" id="A0A2K1PAS5"/>
<dbReference type="InterPro" id="IPR000600">
    <property type="entry name" value="ROK"/>
</dbReference>
<dbReference type="PANTHER" id="PTHR18964:SF149">
    <property type="entry name" value="BIFUNCTIONAL UDP-N-ACETYLGLUCOSAMINE 2-EPIMERASE_N-ACETYLMANNOSAMINE KINASE"/>
    <property type="match status" value="1"/>
</dbReference>
<dbReference type="Pfam" id="PF00480">
    <property type="entry name" value="ROK"/>
    <property type="match status" value="1"/>
</dbReference>
<dbReference type="Proteomes" id="UP000236199">
    <property type="component" value="Unassembled WGS sequence"/>
</dbReference>
<gene>
    <name evidence="3" type="ORF">X928_06235</name>
</gene>
<accession>A0A2K1PAS5</accession>
<dbReference type="InterPro" id="IPR049874">
    <property type="entry name" value="ROK_cs"/>
</dbReference>
<dbReference type="EMBL" id="AZRM01000027">
    <property type="protein sequence ID" value="PNR99889.1"/>
    <property type="molecule type" value="Genomic_DNA"/>
</dbReference>
<dbReference type="InterPro" id="IPR036388">
    <property type="entry name" value="WH-like_DNA-bd_sf"/>
</dbReference>
<dbReference type="RefSeq" id="WP_103078925.1">
    <property type="nucleotide sequence ID" value="NZ_AZRM01000027.1"/>
</dbReference>
<dbReference type="GO" id="GO:0003677">
    <property type="term" value="F:DNA binding"/>
    <property type="evidence" value="ECO:0007669"/>
    <property type="project" value="InterPro"/>
</dbReference>
<evidence type="ECO:0000313" key="4">
    <source>
        <dbReference type="Proteomes" id="UP000236199"/>
    </source>
</evidence>
<dbReference type="InterPro" id="IPR036390">
    <property type="entry name" value="WH_DNA-bd_sf"/>
</dbReference>
<sequence>MTGYKFSNKKVKENNLRLVLMKILQNSPISRIEISKKTGLTRSTVSELVKRLMEEGLIKESYKNIDKVGPGKKPILLIPETEKFFVIGYDLTVIHSEIVVMNLNGDVITKRPFISLKKLISLKNITEILNLFIKSLEEIKHDLNISNQSIKGIGVAFPGLVSRNNNSLSITPNLERYFDFSLIDKFSEKLGIPIVVDNNANMKALGELIYGIGKEVHDFLLVNISYGIGAGLVIQNQLFRGKYNLSGEIGHIKVAEDSDICSCGEKGCLETFSSVRSMVKKYYTKCNKKLDENYDMGKIINYANQGDQNAIQIFQESGFYLGKAIGNVLNIINVESVVLTGEIKKYWDIIEKDFYKGLNETTLPLIEKNTQIKLSELGEEITAIGAASMVLEDMLI</sequence>
<dbReference type="InterPro" id="IPR012318">
    <property type="entry name" value="HTH_CRP"/>
</dbReference>